<accession>A0A2N8PB36</accession>
<organism evidence="1 2">
    <name type="scientific">Streptomyces noursei</name>
    <name type="common">Streptomyces albulus</name>
    <dbReference type="NCBI Taxonomy" id="1971"/>
    <lineage>
        <taxon>Bacteria</taxon>
        <taxon>Bacillati</taxon>
        <taxon>Actinomycetota</taxon>
        <taxon>Actinomycetes</taxon>
        <taxon>Kitasatosporales</taxon>
        <taxon>Streptomycetaceae</taxon>
        <taxon>Streptomyces</taxon>
    </lineage>
</organism>
<sequence>MGQALGDGVQALSVQVFGEDADDDGGGCGVGVEAVQAFSVGGLGRVRVRAGVGDAVAVGGSAAEEAALDLGLGGHGGADPDLDAVAFALAHAAEDRHDQVVSLVVRIDRPADFGDPQWDVEVGEEGEGVAELVAVEGALGLPDDDGIEVTVRVAEGREEGGGSGAALPGQGAGMAGVEVLGDDLTADGFDEGAGAGELPVPRRLGVLEVLGGAASSESESGHGGIP</sequence>
<protein>
    <submittedName>
        <fullName evidence="1">Uncharacterized protein</fullName>
    </submittedName>
</protein>
<name>A0A2N8PB36_STRNR</name>
<reference evidence="2" key="1">
    <citation type="submission" date="2015-09" db="EMBL/GenBank/DDBJ databases">
        <authorList>
            <person name="Graham D.E."/>
            <person name="Mahan K.M."/>
            <person name="Klingeman D.M."/>
            <person name="Fida T."/>
            <person name="Giannone R.J."/>
            <person name="Hettich R.L."/>
            <person name="Parry R.J."/>
            <person name="Spain J.C."/>
        </authorList>
    </citation>
    <scope>NUCLEOTIDE SEQUENCE [LARGE SCALE GENOMIC DNA]</scope>
    <source>
        <strain evidence="2">JCM 4701</strain>
    </source>
</reference>
<keyword evidence="2" id="KW-1185">Reference proteome</keyword>
<proteinExistence type="predicted"/>
<dbReference type="EMBL" id="LJSN01000003">
    <property type="protein sequence ID" value="PNE38202.1"/>
    <property type="molecule type" value="Genomic_DNA"/>
</dbReference>
<dbReference type="AlphaFoldDB" id="A0A2N8PB36"/>
<comment type="caution">
    <text evidence="1">The sequence shown here is derived from an EMBL/GenBank/DDBJ whole genome shotgun (WGS) entry which is preliminary data.</text>
</comment>
<dbReference type="Proteomes" id="UP000236047">
    <property type="component" value="Unassembled WGS sequence"/>
</dbReference>
<gene>
    <name evidence="1" type="ORF">AOB60_29395</name>
</gene>
<evidence type="ECO:0000313" key="2">
    <source>
        <dbReference type="Proteomes" id="UP000236047"/>
    </source>
</evidence>
<evidence type="ECO:0000313" key="1">
    <source>
        <dbReference type="EMBL" id="PNE38202.1"/>
    </source>
</evidence>